<evidence type="ECO:0000313" key="2">
    <source>
        <dbReference type="Proteomes" id="UP000607197"/>
    </source>
</evidence>
<gene>
    <name evidence="1" type="ORF">GCM10009039_34100</name>
</gene>
<sequence>MTRVPLTESRHERDLRLHNQPALLSPGECFLRENRPVRERPVFSAERPERFAEPPRVLCDEFDRLGLIHASLADTRLVTTQTLLSIVVHNSLPSSHEALSTLDAIGDVRSREDDSYVERARALLDDT</sequence>
<evidence type="ECO:0000313" key="1">
    <source>
        <dbReference type="EMBL" id="GGL73202.1"/>
    </source>
</evidence>
<dbReference type="Proteomes" id="UP000607197">
    <property type="component" value="Unassembled WGS sequence"/>
</dbReference>
<proteinExistence type="predicted"/>
<dbReference type="EMBL" id="BMPG01000009">
    <property type="protein sequence ID" value="GGL73202.1"/>
    <property type="molecule type" value="Genomic_DNA"/>
</dbReference>
<reference evidence="1" key="1">
    <citation type="journal article" date="2014" name="Int. J. Syst. Evol. Microbiol.">
        <title>Complete genome sequence of Corynebacterium casei LMG S-19264T (=DSM 44701T), isolated from a smear-ripened cheese.</title>
        <authorList>
            <consortium name="US DOE Joint Genome Institute (JGI-PGF)"/>
            <person name="Walter F."/>
            <person name="Albersmeier A."/>
            <person name="Kalinowski J."/>
            <person name="Ruckert C."/>
        </authorList>
    </citation>
    <scope>NUCLEOTIDE SEQUENCE</scope>
    <source>
        <strain evidence="1">JCM 19596</strain>
    </source>
</reference>
<name>A0A830FGG5_9EURY</name>
<comment type="caution">
    <text evidence="1">The sequence shown here is derived from an EMBL/GenBank/DDBJ whole genome shotgun (WGS) entry which is preliminary data.</text>
</comment>
<accession>A0A830FGG5</accession>
<protein>
    <submittedName>
        <fullName evidence="1">Uncharacterized protein</fullName>
    </submittedName>
</protein>
<keyword evidence="2" id="KW-1185">Reference proteome</keyword>
<dbReference type="AlphaFoldDB" id="A0A830FGG5"/>
<organism evidence="1 2">
    <name type="scientific">Halocalculus aciditolerans</name>
    <dbReference type="NCBI Taxonomy" id="1383812"/>
    <lineage>
        <taxon>Archaea</taxon>
        <taxon>Methanobacteriati</taxon>
        <taxon>Methanobacteriota</taxon>
        <taxon>Stenosarchaea group</taxon>
        <taxon>Halobacteria</taxon>
        <taxon>Halobacteriales</taxon>
        <taxon>Halobacteriaceae</taxon>
        <taxon>Halocalculus</taxon>
    </lineage>
</organism>
<reference evidence="1" key="2">
    <citation type="submission" date="2020-09" db="EMBL/GenBank/DDBJ databases">
        <authorList>
            <person name="Sun Q."/>
            <person name="Ohkuma M."/>
        </authorList>
    </citation>
    <scope>NUCLEOTIDE SEQUENCE</scope>
    <source>
        <strain evidence="1">JCM 19596</strain>
    </source>
</reference>